<organism evidence="1 2">
    <name type="scientific">Parafannyhessea umbonata</name>
    <dbReference type="NCBI Taxonomy" id="604330"/>
    <lineage>
        <taxon>Bacteria</taxon>
        <taxon>Bacillati</taxon>
        <taxon>Actinomycetota</taxon>
        <taxon>Coriobacteriia</taxon>
        <taxon>Coriobacteriales</taxon>
        <taxon>Atopobiaceae</taxon>
        <taxon>Parafannyhessea</taxon>
    </lineage>
</organism>
<reference evidence="1 2" key="1">
    <citation type="submission" date="2020-04" db="EMBL/GenBank/DDBJ databases">
        <authorList>
            <person name="Hitch T.C.A."/>
            <person name="Wylensek D."/>
            <person name="Clavel T."/>
        </authorList>
    </citation>
    <scope>NUCLEOTIDE SEQUENCE [LARGE SCALE GENOMIC DNA]</scope>
    <source>
        <strain evidence="1 2">105184</strain>
    </source>
</reference>
<accession>A0A7X9T8K9</accession>
<sequence length="92" mass="9983">MTEFKAANGSSVTDKMIDEWCDALDNDKWPEGWKNRSKVVYGRPPLSAGGTATLSIKVPVAMKQAIAKEAKRHGTSTSNYARALLAKAMLAE</sequence>
<evidence type="ECO:0008006" key="3">
    <source>
        <dbReference type="Google" id="ProtNLM"/>
    </source>
</evidence>
<proteinExistence type="predicted"/>
<comment type="caution">
    <text evidence="1">The sequence shown here is derived from an EMBL/GenBank/DDBJ whole genome shotgun (WGS) entry which is preliminary data.</text>
</comment>
<dbReference type="RefSeq" id="WP_170102983.1">
    <property type="nucleotide sequence ID" value="NZ_JABAGR010000001.1"/>
</dbReference>
<dbReference type="EMBL" id="JABAGR010000001">
    <property type="protein sequence ID" value="NMF24871.1"/>
    <property type="molecule type" value="Genomic_DNA"/>
</dbReference>
<protein>
    <recommendedName>
        <fullName evidence="3">CopG family transcriptional regulator</fullName>
    </recommendedName>
</protein>
<dbReference type="Proteomes" id="UP000565613">
    <property type="component" value="Unassembled WGS sequence"/>
</dbReference>
<evidence type="ECO:0000313" key="2">
    <source>
        <dbReference type="Proteomes" id="UP000565613"/>
    </source>
</evidence>
<evidence type="ECO:0000313" key="1">
    <source>
        <dbReference type="EMBL" id="NMF24871.1"/>
    </source>
</evidence>
<dbReference type="AlphaFoldDB" id="A0A7X9T8K9"/>
<gene>
    <name evidence="1" type="ORF">HF885_00235</name>
</gene>
<name>A0A7X9T8K9_9ACTN</name>